<dbReference type="GO" id="GO:0051301">
    <property type="term" value="P:cell division"/>
    <property type="evidence" value="ECO:0007669"/>
    <property type="project" value="UniProtKB-KW"/>
</dbReference>
<name>A0A921ENV4_9ACTN</name>
<dbReference type="InterPro" id="IPR005234">
    <property type="entry name" value="ScpB_csome_segregation"/>
</dbReference>
<sequence length="209" mass="22491">MSLTRALEAMLLMATDPVGVDELAAALETPTDVVEAELEAIAEFYDAHERGLRLRRIAGGWRFATDPDMADVIEAWLVSDQRSRLTQAALETLSVIAYLQPVSRGRIAAVRGVNVDGVVKTLLVRGLIREDGEDAVTGAMNFATTPLFLQKLGLNSLSELPDLAPLLPDAVALEAELGQLAAAAAEQPEPADDATTSEEPRKDDDERDE</sequence>
<keyword evidence="2" id="KW-0132">Cell division</keyword>
<gene>
    <name evidence="6" type="primary">scpB</name>
    <name evidence="6" type="ORF">K8V15_03530</name>
</gene>
<dbReference type="GO" id="GO:0051304">
    <property type="term" value="P:chromosome separation"/>
    <property type="evidence" value="ECO:0007669"/>
    <property type="project" value="InterPro"/>
</dbReference>
<dbReference type="Proteomes" id="UP000712713">
    <property type="component" value="Unassembled WGS sequence"/>
</dbReference>
<dbReference type="SUPFAM" id="SSF46785">
    <property type="entry name" value="Winged helix' DNA-binding domain"/>
    <property type="match status" value="2"/>
</dbReference>
<evidence type="ECO:0000256" key="1">
    <source>
        <dbReference type="ARBA" id="ARBA00022490"/>
    </source>
</evidence>
<comment type="caution">
    <text evidence="6">The sequence shown here is derived from an EMBL/GenBank/DDBJ whole genome shotgun (WGS) entry which is preliminary data.</text>
</comment>
<dbReference type="AlphaFoldDB" id="A0A921ENV4"/>
<dbReference type="NCBIfam" id="TIGR00281">
    <property type="entry name" value="SMC-Scp complex subunit ScpB"/>
    <property type="match status" value="1"/>
</dbReference>
<dbReference type="Pfam" id="PF04079">
    <property type="entry name" value="SMC_ScpB"/>
    <property type="match status" value="1"/>
</dbReference>
<protein>
    <submittedName>
        <fullName evidence="6">SMC-Scp complex subunit ScpB</fullName>
    </submittedName>
</protein>
<reference evidence="6" key="2">
    <citation type="submission" date="2021-09" db="EMBL/GenBank/DDBJ databases">
        <authorList>
            <person name="Gilroy R."/>
        </authorList>
    </citation>
    <scope>NUCLEOTIDE SEQUENCE</scope>
    <source>
        <strain evidence="6">ChiGjej3B3-7470</strain>
    </source>
</reference>
<evidence type="ECO:0000256" key="2">
    <source>
        <dbReference type="ARBA" id="ARBA00022618"/>
    </source>
</evidence>
<proteinExistence type="predicted"/>
<evidence type="ECO:0000256" key="4">
    <source>
        <dbReference type="ARBA" id="ARBA00023306"/>
    </source>
</evidence>
<feature type="region of interest" description="Disordered" evidence="5">
    <location>
        <begin position="181"/>
        <end position="209"/>
    </location>
</feature>
<evidence type="ECO:0000256" key="3">
    <source>
        <dbReference type="ARBA" id="ARBA00022829"/>
    </source>
</evidence>
<evidence type="ECO:0000256" key="5">
    <source>
        <dbReference type="SAM" id="MobiDB-lite"/>
    </source>
</evidence>
<evidence type="ECO:0000313" key="7">
    <source>
        <dbReference type="Proteomes" id="UP000712713"/>
    </source>
</evidence>
<dbReference type="PANTHER" id="PTHR34298:SF2">
    <property type="entry name" value="SEGREGATION AND CONDENSATION PROTEIN B"/>
    <property type="match status" value="1"/>
</dbReference>
<organism evidence="6 7">
    <name type="scientific">Tessaracoccus flavescens</name>
    <dbReference type="NCBI Taxonomy" id="399497"/>
    <lineage>
        <taxon>Bacteria</taxon>
        <taxon>Bacillati</taxon>
        <taxon>Actinomycetota</taxon>
        <taxon>Actinomycetes</taxon>
        <taxon>Propionibacteriales</taxon>
        <taxon>Propionibacteriaceae</taxon>
        <taxon>Tessaracoccus</taxon>
    </lineage>
</organism>
<keyword evidence="1" id="KW-0963">Cytoplasm</keyword>
<dbReference type="PANTHER" id="PTHR34298">
    <property type="entry name" value="SEGREGATION AND CONDENSATION PROTEIN B"/>
    <property type="match status" value="1"/>
</dbReference>
<dbReference type="InterPro" id="IPR036390">
    <property type="entry name" value="WH_DNA-bd_sf"/>
</dbReference>
<accession>A0A921ENV4</accession>
<dbReference type="EMBL" id="DYZF01000084">
    <property type="protein sequence ID" value="HJE51039.1"/>
    <property type="molecule type" value="Genomic_DNA"/>
</dbReference>
<keyword evidence="3" id="KW-0159">Chromosome partition</keyword>
<feature type="compositionally biased region" description="Basic and acidic residues" evidence="5">
    <location>
        <begin position="198"/>
        <end position="209"/>
    </location>
</feature>
<dbReference type="Gene3D" id="1.10.10.10">
    <property type="entry name" value="Winged helix-like DNA-binding domain superfamily/Winged helix DNA-binding domain"/>
    <property type="match status" value="2"/>
</dbReference>
<evidence type="ECO:0000313" key="6">
    <source>
        <dbReference type="EMBL" id="HJE51039.1"/>
    </source>
</evidence>
<reference evidence="6" key="1">
    <citation type="journal article" date="2021" name="PeerJ">
        <title>Extensive microbial diversity within the chicken gut microbiome revealed by metagenomics and culture.</title>
        <authorList>
            <person name="Gilroy R."/>
            <person name="Ravi A."/>
            <person name="Getino M."/>
            <person name="Pursley I."/>
            <person name="Horton D.L."/>
            <person name="Alikhan N.F."/>
            <person name="Baker D."/>
            <person name="Gharbi K."/>
            <person name="Hall N."/>
            <person name="Watson M."/>
            <person name="Adriaenssens E.M."/>
            <person name="Foster-Nyarko E."/>
            <person name="Jarju S."/>
            <person name="Secka A."/>
            <person name="Antonio M."/>
            <person name="Oren A."/>
            <person name="Chaudhuri R.R."/>
            <person name="La Ragione R."/>
            <person name="Hildebrand F."/>
            <person name="Pallen M.J."/>
        </authorList>
    </citation>
    <scope>NUCLEOTIDE SEQUENCE</scope>
    <source>
        <strain evidence="6">ChiGjej3B3-7470</strain>
    </source>
</reference>
<keyword evidence="4" id="KW-0131">Cell cycle</keyword>
<dbReference type="InterPro" id="IPR036388">
    <property type="entry name" value="WH-like_DNA-bd_sf"/>
</dbReference>
<dbReference type="PIRSF" id="PIRSF019345">
    <property type="entry name" value="ScpB"/>
    <property type="match status" value="1"/>
</dbReference>